<keyword evidence="2" id="KW-0238">DNA-binding</keyword>
<feature type="domain" description="HTH iclR-type" evidence="4">
    <location>
        <begin position="7"/>
        <end position="68"/>
    </location>
</feature>
<dbReference type="SMART" id="SM00346">
    <property type="entry name" value="HTH_ICLR"/>
    <property type="match status" value="1"/>
</dbReference>
<dbReference type="EMBL" id="CP146275">
    <property type="protein sequence ID" value="WWT34114.1"/>
    <property type="molecule type" value="Genomic_DNA"/>
</dbReference>
<dbReference type="SUPFAM" id="SSF46785">
    <property type="entry name" value="Winged helix' DNA-binding domain"/>
    <property type="match status" value="1"/>
</dbReference>
<dbReference type="PROSITE" id="PS51078">
    <property type="entry name" value="ICLR_ED"/>
    <property type="match status" value="1"/>
</dbReference>
<dbReference type="Gene3D" id="1.10.10.10">
    <property type="entry name" value="Winged helix-like DNA-binding domain superfamily/Winged helix DNA-binding domain"/>
    <property type="match status" value="1"/>
</dbReference>
<evidence type="ECO:0000313" key="7">
    <source>
        <dbReference type="Proteomes" id="UP001369958"/>
    </source>
</evidence>
<name>A0ABZ2I2M8_9HYPH</name>
<dbReference type="InterPro" id="IPR005471">
    <property type="entry name" value="Tscrpt_reg_IclR_N"/>
</dbReference>
<evidence type="ECO:0000256" key="1">
    <source>
        <dbReference type="ARBA" id="ARBA00023015"/>
    </source>
</evidence>
<keyword evidence="1" id="KW-0805">Transcription regulation</keyword>
<evidence type="ECO:0000256" key="3">
    <source>
        <dbReference type="ARBA" id="ARBA00023163"/>
    </source>
</evidence>
<keyword evidence="3" id="KW-0804">Transcription</keyword>
<dbReference type="Pfam" id="PF09339">
    <property type="entry name" value="HTH_IclR"/>
    <property type="match status" value="1"/>
</dbReference>
<keyword evidence="7" id="KW-1185">Reference proteome</keyword>
<accession>A0ABZ2I2M8</accession>
<dbReference type="InterPro" id="IPR036388">
    <property type="entry name" value="WH-like_DNA-bd_sf"/>
</dbReference>
<dbReference type="SUPFAM" id="SSF55781">
    <property type="entry name" value="GAF domain-like"/>
    <property type="match status" value="1"/>
</dbReference>
<dbReference type="PANTHER" id="PTHR30136:SF23">
    <property type="entry name" value="DNA-BINDING TRANSCRIPTIONAL ACTIVATOR MHPR"/>
    <property type="match status" value="1"/>
</dbReference>
<dbReference type="InterPro" id="IPR014757">
    <property type="entry name" value="Tscrpt_reg_IclR_C"/>
</dbReference>
<sequence>MVSYRKVEALSRGLTILRYVNEEQGATVGSLHAKSGLDKATIVRMLETLEHDGYVTRCDGAHWRAAGKTLLLSGGYSAVREMGRLASPVLSESREILKWPASFGIFDRDAMIIADTTHDWRGMMVTRQPNHRPPMLTTSLGRAYLAFMEDKEREVLLSLLRRDPTGWNALANKPGKISELIADIRQKGYALADSNYMAHTFGGDIWGMSVPVRGKTRLYGSLVIMVLRRVIGEEEGVLDLAPRMQEVAPRIAEALGG</sequence>
<evidence type="ECO:0000313" key="6">
    <source>
        <dbReference type="EMBL" id="WWT34114.1"/>
    </source>
</evidence>
<feature type="domain" description="IclR-ED" evidence="5">
    <location>
        <begin position="68"/>
        <end position="257"/>
    </location>
</feature>
<dbReference type="PROSITE" id="PS51077">
    <property type="entry name" value="HTH_ICLR"/>
    <property type="match status" value="1"/>
</dbReference>
<dbReference type="Proteomes" id="UP001369958">
    <property type="component" value="Chromosome"/>
</dbReference>
<dbReference type="Gene3D" id="3.30.450.40">
    <property type="match status" value="1"/>
</dbReference>
<protein>
    <submittedName>
        <fullName evidence="6">Helix-turn-helix domain-containing protein</fullName>
    </submittedName>
</protein>
<dbReference type="PANTHER" id="PTHR30136">
    <property type="entry name" value="HELIX-TURN-HELIX TRANSCRIPTIONAL REGULATOR, ICLR FAMILY"/>
    <property type="match status" value="1"/>
</dbReference>
<organism evidence="6 7">
    <name type="scientific">Pelagibacterium nitratireducens</name>
    <dbReference type="NCBI Taxonomy" id="1046114"/>
    <lineage>
        <taxon>Bacteria</taxon>
        <taxon>Pseudomonadati</taxon>
        <taxon>Pseudomonadota</taxon>
        <taxon>Alphaproteobacteria</taxon>
        <taxon>Hyphomicrobiales</taxon>
        <taxon>Devosiaceae</taxon>
        <taxon>Pelagibacterium</taxon>
    </lineage>
</organism>
<evidence type="ECO:0000259" key="5">
    <source>
        <dbReference type="PROSITE" id="PS51078"/>
    </source>
</evidence>
<dbReference type="RefSeq" id="WP_338609846.1">
    <property type="nucleotide sequence ID" value="NZ_CP146275.1"/>
</dbReference>
<dbReference type="InterPro" id="IPR036390">
    <property type="entry name" value="WH_DNA-bd_sf"/>
</dbReference>
<evidence type="ECO:0000259" key="4">
    <source>
        <dbReference type="PROSITE" id="PS51077"/>
    </source>
</evidence>
<dbReference type="InterPro" id="IPR029016">
    <property type="entry name" value="GAF-like_dom_sf"/>
</dbReference>
<reference evidence="6 7" key="1">
    <citation type="submission" date="2024-02" db="EMBL/GenBank/DDBJ databases">
        <title>Complete genome sequence of Pelagibacterium nitratireducens ZH15.</title>
        <authorList>
            <person name="Zhao L.H."/>
        </authorList>
    </citation>
    <scope>NUCLEOTIDE SEQUENCE [LARGE SCALE GENOMIC DNA]</scope>
    <source>
        <strain evidence="6 7">ZH15</strain>
    </source>
</reference>
<proteinExistence type="predicted"/>
<dbReference type="InterPro" id="IPR050707">
    <property type="entry name" value="HTH_MetabolicPath_Reg"/>
</dbReference>
<dbReference type="Pfam" id="PF01614">
    <property type="entry name" value="IclR_C"/>
    <property type="match status" value="1"/>
</dbReference>
<evidence type="ECO:0000256" key="2">
    <source>
        <dbReference type="ARBA" id="ARBA00023125"/>
    </source>
</evidence>
<gene>
    <name evidence="6" type="ORF">V6617_06525</name>
</gene>